<accession>L5MIT2</accession>
<protein>
    <recommendedName>
        <fullName evidence="11">Syntaxin-binding protein 4</fullName>
    </recommendedName>
    <alternativeName>
        <fullName evidence="12">Syntaxin 4-interacting protein</fullName>
    </alternativeName>
</protein>
<dbReference type="GO" id="GO:0035091">
    <property type="term" value="F:phosphatidylinositol binding"/>
    <property type="evidence" value="ECO:0007669"/>
    <property type="project" value="InterPro"/>
</dbReference>
<evidence type="ECO:0000259" key="17">
    <source>
        <dbReference type="PROSITE" id="PS50179"/>
    </source>
</evidence>
<keyword evidence="20" id="KW-1185">Reference proteome</keyword>
<comment type="subunit">
    <text evidence="10">Interacts with STX4A.</text>
</comment>
<dbReference type="PROSITE" id="PS50179">
    <property type="entry name" value="VHS"/>
    <property type="match status" value="1"/>
</dbReference>
<dbReference type="InterPro" id="IPR027428">
    <property type="entry name" value="TOM1L1_GAT_dom"/>
</dbReference>
<dbReference type="GO" id="GO:0051049">
    <property type="term" value="P:regulation of transport"/>
    <property type="evidence" value="ECO:0007669"/>
    <property type="project" value="UniProtKB-ARBA"/>
</dbReference>
<keyword evidence="5" id="KW-0597">Phosphoprotein</keyword>
<dbReference type="InterPro" id="IPR047013">
    <property type="entry name" value="TOM1L1_VHS_dom"/>
</dbReference>
<dbReference type="GO" id="GO:0030276">
    <property type="term" value="F:clathrin binding"/>
    <property type="evidence" value="ECO:0007669"/>
    <property type="project" value="TreeGrafter"/>
</dbReference>
<proteinExistence type="inferred from homology"/>
<dbReference type="InterPro" id="IPR001478">
    <property type="entry name" value="PDZ"/>
</dbReference>
<dbReference type="SUPFAM" id="SSF89009">
    <property type="entry name" value="GAT-like domain"/>
    <property type="match status" value="1"/>
</dbReference>
<organism evidence="19 20">
    <name type="scientific">Myotis davidii</name>
    <name type="common">David's myotis</name>
    <dbReference type="NCBI Taxonomy" id="225400"/>
    <lineage>
        <taxon>Eukaryota</taxon>
        <taxon>Metazoa</taxon>
        <taxon>Chordata</taxon>
        <taxon>Craniata</taxon>
        <taxon>Vertebrata</taxon>
        <taxon>Euteleostomi</taxon>
        <taxon>Mammalia</taxon>
        <taxon>Eutheria</taxon>
        <taxon>Laurasiatheria</taxon>
        <taxon>Chiroptera</taxon>
        <taxon>Yangochiroptera</taxon>
        <taxon>Vespertilionidae</taxon>
        <taxon>Myotis</taxon>
    </lineage>
</organism>
<evidence type="ECO:0000256" key="8">
    <source>
        <dbReference type="ARBA" id="ARBA00023054"/>
    </source>
</evidence>
<evidence type="ECO:0000256" key="10">
    <source>
        <dbReference type="ARBA" id="ARBA00064844"/>
    </source>
</evidence>
<feature type="region of interest" description="Disordered" evidence="14">
    <location>
        <begin position="531"/>
        <end position="559"/>
    </location>
</feature>
<feature type="coiled-coil region" evidence="13">
    <location>
        <begin position="736"/>
        <end position="781"/>
    </location>
</feature>
<dbReference type="PROSITE" id="PS50020">
    <property type="entry name" value="WW_DOMAIN_2"/>
    <property type="match status" value="1"/>
</dbReference>
<dbReference type="GO" id="GO:0043130">
    <property type="term" value="F:ubiquitin binding"/>
    <property type="evidence" value="ECO:0007669"/>
    <property type="project" value="InterPro"/>
</dbReference>
<evidence type="ECO:0000256" key="13">
    <source>
        <dbReference type="SAM" id="Coils"/>
    </source>
</evidence>
<evidence type="ECO:0000256" key="7">
    <source>
        <dbReference type="ARBA" id="ARBA00022927"/>
    </source>
</evidence>
<dbReference type="InterPro" id="IPR002014">
    <property type="entry name" value="VHS_dom"/>
</dbReference>
<evidence type="ECO:0000256" key="4">
    <source>
        <dbReference type="ARBA" id="ARBA00022490"/>
    </source>
</evidence>
<dbReference type="FunFam" id="1.25.40.90:FF:000003">
    <property type="entry name" value="TOM1-like protein 2 isoform X1"/>
    <property type="match status" value="1"/>
</dbReference>
<dbReference type="SMART" id="SM00288">
    <property type="entry name" value="VHS"/>
    <property type="match status" value="1"/>
</dbReference>
<dbReference type="Pfam" id="PF03127">
    <property type="entry name" value="GAT"/>
    <property type="match status" value="1"/>
</dbReference>
<comment type="subcellular location">
    <subcellularLocation>
        <location evidence="1">Cytoplasm</location>
    </subcellularLocation>
</comment>
<evidence type="ECO:0000256" key="3">
    <source>
        <dbReference type="ARBA" id="ARBA00022448"/>
    </source>
</evidence>
<feature type="domain" description="GAT" evidence="18">
    <location>
        <begin position="200"/>
        <end position="288"/>
    </location>
</feature>
<dbReference type="Pfam" id="PF00595">
    <property type="entry name" value="PDZ"/>
    <property type="match status" value="1"/>
</dbReference>
<evidence type="ECO:0000256" key="9">
    <source>
        <dbReference type="ARBA" id="ARBA00053815"/>
    </source>
</evidence>
<dbReference type="GO" id="GO:0005768">
    <property type="term" value="C:endosome"/>
    <property type="evidence" value="ECO:0007669"/>
    <property type="project" value="TreeGrafter"/>
</dbReference>
<dbReference type="PANTHER" id="PTHR13856:SF28">
    <property type="entry name" value="TOM1-LIKE PROTEIN 1"/>
    <property type="match status" value="1"/>
</dbReference>
<dbReference type="Gene3D" id="1.20.58.160">
    <property type="match status" value="1"/>
</dbReference>
<evidence type="ECO:0000259" key="16">
    <source>
        <dbReference type="PROSITE" id="PS50106"/>
    </source>
</evidence>
<dbReference type="GO" id="GO:0015031">
    <property type="term" value="P:protein transport"/>
    <property type="evidence" value="ECO:0007669"/>
    <property type="project" value="UniProtKB-KW"/>
</dbReference>
<dbReference type="CDD" id="cd00201">
    <property type="entry name" value="WW"/>
    <property type="match status" value="1"/>
</dbReference>
<dbReference type="GO" id="GO:0016020">
    <property type="term" value="C:membrane"/>
    <property type="evidence" value="ECO:0007669"/>
    <property type="project" value="TreeGrafter"/>
</dbReference>
<dbReference type="SMART" id="SM00228">
    <property type="entry name" value="PDZ"/>
    <property type="match status" value="1"/>
</dbReference>
<dbReference type="FunFam" id="2.30.42.10:FF:000134">
    <property type="entry name" value="syntaxin-binding protein 4 isoform X1"/>
    <property type="match status" value="1"/>
</dbReference>
<dbReference type="FunFam" id="2.20.70.10:FF:000034">
    <property type="entry name" value="syntaxin-binding protein 4 isoform X1"/>
    <property type="match status" value="1"/>
</dbReference>
<comment type="similarity">
    <text evidence="2">Belongs to the TOM1 family.</text>
</comment>
<dbReference type="PANTHER" id="PTHR13856">
    <property type="entry name" value="VHS DOMAIN CONTAINING PROTEIN FAMILY"/>
    <property type="match status" value="1"/>
</dbReference>
<keyword evidence="8 13" id="KW-0175">Coiled coil</keyword>
<evidence type="ECO:0000259" key="18">
    <source>
        <dbReference type="PROSITE" id="PS50909"/>
    </source>
</evidence>
<dbReference type="SMART" id="SM00456">
    <property type="entry name" value="WW"/>
    <property type="match status" value="1"/>
</dbReference>
<feature type="domain" description="WW" evidence="15">
    <location>
        <begin position="876"/>
        <end position="909"/>
    </location>
</feature>
<feature type="compositionally biased region" description="Polar residues" evidence="14">
    <location>
        <begin position="170"/>
        <end position="179"/>
    </location>
</feature>
<evidence type="ECO:0000256" key="6">
    <source>
        <dbReference type="ARBA" id="ARBA00022737"/>
    </source>
</evidence>
<reference evidence="20" key="1">
    <citation type="journal article" date="2013" name="Science">
        <title>Comparative analysis of bat genomes provides insight into the evolution of flight and immunity.</title>
        <authorList>
            <person name="Zhang G."/>
            <person name="Cowled C."/>
            <person name="Shi Z."/>
            <person name="Huang Z."/>
            <person name="Bishop-Lilly K.A."/>
            <person name="Fang X."/>
            <person name="Wynne J.W."/>
            <person name="Xiong Z."/>
            <person name="Baker M.L."/>
            <person name="Zhao W."/>
            <person name="Tachedjian M."/>
            <person name="Zhu Y."/>
            <person name="Zhou P."/>
            <person name="Jiang X."/>
            <person name="Ng J."/>
            <person name="Yang L."/>
            <person name="Wu L."/>
            <person name="Xiao J."/>
            <person name="Feng Y."/>
            <person name="Chen Y."/>
            <person name="Sun X."/>
            <person name="Zhang Y."/>
            <person name="Marsh G.A."/>
            <person name="Crameri G."/>
            <person name="Broder C.C."/>
            <person name="Frey K.G."/>
            <person name="Wang L.F."/>
            <person name="Wang J."/>
        </authorList>
    </citation>
    <scope>NUCLEOTIDE SEQUENCE [LARGE SCALE GENOMIC DNA]</scope>
</reference>
<keyword evidence="7" id="KW-0653">Protein transport</keyword>
<keyword evidence="3" id="KW-0813">Transport</keyword>
<evidence type="ECO:0000313" key="20">
    <source>
        <dbReference type="Proteomes" id="UP000010556"/>
    </source>
</evidence>
<dbReference type="InterPro" id="IPR036034">
    <property type="entry name" value="PDZ_sf"/>
</dbReference>
<sequence length="933" mass="103431">MAFGKSHRDPFATSVGHLIEKATFAGVQTEDWGQFLHICDIINTASDGPKDAVKALKKRISKNYNHKEIELTLSLIDMCMQNCGPSFQSLIVKKEFVKDSLVKLLQPRYTLPLNIQNRILNFIKTWSQGFPGGVDVSEVKDVYLDLLKKGVHFPPSEAEAEAAEQETAQVSSNPPTSVPTAPALSSVIAPKNSTITLVPEQIGKLHSELDMVKMNVKVMSAILMENIPGSENPEDMELLQKLYKTGREMQERIMDLLVVVENEDVTIELIQVNEDLNNAILGYERFTRNQQRILEQNNQREDTNAATEPSAPSCDLLDLSPSTPNHRATLEEVNAMNAELSHLTMTKNDLQQPNYYEVMEFDPLAPAVTTEDPALQMITITKETGLGLKILGGINRNEGPFVYIQEIIPGGDCYKDGRLKPGDQFVSINKESMIGVSFEEAKSIITRAKLRSEPAWEIAFIRQRSDGSHTENPPCTPLLQTSGEYGPQASAFNLLSSPPEIPIPKTSSTPKTTDAILPSLKGNQLRTGYKKTEQTSVVSLDHSPTDMSNTDAAPVWTDNYGPQGRTVSLNPSVRLKAEKLEMALNYLGIQPTKEQQQALRQQVAVDPQGTVSFGDFVQVARNLFCLQLDEVNVGAREMSSILDSQFIACDSLEADDVERLKRERNDALEEVNALKTEPQRLLRVQAQTSSGSSSGVMGAVPSPDPPGRLPQREARVQEAKAVIEETRALRSRIHLAEAAQRQARGMETDYEEVIRLLEAEITELKAQLADYSDQNKGSVQELRKRITVLDCQLRKSEVARKTFEASTEKLLHFVEAIQEVFSDNCAPLSTLSERRALLASQTSLTSLGRNGRSIPASLALESKELVKSVRAILDMDCLPYGWEEAYTADGIKYFINHVTQTTSWIHPVASALSLSCSEENEEDCPRDLPDQKS</sequence>
<evidence type="ECO:0000256" key="2">
    <source>
        <dbReference type="ARBA" id="ARBA00007708"/>
    </source>
</evidence>
<keyword evidence="6" id="KW-0677">Repeat</keyword>
<dbReference type="SUPFAM" id="SSF51045">
    <property type="entry name" value="WW domain"/>
    <property type="match status" value="1"/>
</dbReference>
<dbReference type="Gene3D" id="1.25.40.90">
    <property type="match status" value="1"/>
</dbReference>
<dbReference type="PROSITE" id="PS50106">
    <property type="entry name" value="PDZ"/>
    <property type="match status" value="1"/>
</dbReference>
<dbReference type="SUPFAM" id="SSF50156">
    <property type="entry name" value="PDZ domain-like"/>
    <property type="match status" value="1"/>
</dbReference>
<dbReference type="InterPro" id="IPR038425">
    <property type="entry name" value="GAT_sf"/>
</dbReference>
<dbReference type="AlphaFoldDB" id="L5MIT2"/>
<evidence type="ECO:0000256" key="11">
    <source>
        <dbReference type="ARBA" id="ARBA00069756"/>
    </source>
</evidence>
<evidence type="ECO:0000256" key="5">
    <source>
        <dbReference type="ARBA" id="ARBA00022553"/>
    </source>
</evidence>
<gene>
    <name evidence="19" type="ORF">MDA_GLEAN10005264</name>
</gene>
<evidence type="ECO:0000256" key="14">
    <source>
        <dbReference type="SAM" id="MobiDB-lite"/>
    </source>
</evidence>
<comment type="function">
    <text evidence="9">Plays a role in the translocation of transport vesicles from the cytoplasm to the plasma membrane. Inhibits the translocation of SLC2A4 from intracellular vesicles to the plasma membrane by STX4A binding and preventing the interaction between STX4A and VAMP2. Stimulation with insulin disrupts the interaction with STX4A, leading to increased levels of SLC2A4 at the plasma membrane. May also play a role in the regulation of insulin release by pancreatic beta cells after stimulation by glucose.</text>
</comment>
<keyword evidence="4" id="KW-0963">Cytoplasm</keyword>
<dbReference type="InterPro" id="IPR036020">
    <property type="entry name" value="WW_dom_sf"/>
</dbReference>
<dbReference type="InterPro" id="IPR008942">
    <property type="entry name" value="ENTH_VHS"/>
</dbReference>
<dbReference type="eggNOG" id="KOG1892">
    <property type="taxonomic scope" value="Eukaryota"/>
</dbReference>
<dbReference type="InterPro" id="IPR001202">
    <property type="entry name" value="WW_dom"/>
</dbReference>
<dbReference type="Pfam" id="PF00397">
    <property type="entry name" value="WW"/>
    <property type="match status" value="1"/>
</dbReference>
<dbReference type="CDD" id="cd06698">
    <property type="entry name" value="PDZ1_hSTXBP4-PDZ2_GgSTXBP4-like"/>
    <property type="match status" value="1"/>
</dbReference>
<feature type="region of interest" description="Disordered" evidence="14">
    <location>
        <begin position="687"/>
        <end position="710"/>
    </location>
</feature>
<feature type="domain" description="VHS" evidence="17">
    <location>
        <begin position="22"/>
        <end position="154"/>
    </location>
</feature>
<feature type="region of interest" description="Disordered" evidence="14">
    <location>
        <begin position="157"/>
        <end position="183"/>
    </location>
</feature>
<dbReference type="PROSITE" id="PS01159">
    <property type="entry name" value="WW_DOMAIN_1"/>
    <property type="match status" value="1"/>
</dbReference>
<dbReference type="EMBL" id="KB099219">
    <property type="protein sequence ID" value="ELK38212.1"/>
    <property type="molecule type" value="Genomic_DNA"/>
</dbReference>
<dbReference type="GO" id="GO:0006950">
    <property type="term" value="P:response to stress"/>
    <property type="evidence" value="ECO:0007669"/>
    <property type="project" value="UniProtKB-ARBA"/>
</dbReference>
<dbReference type="Gene3D" id="2.20.70.10">
    <property type="match status" value="1"/>
</dbReference>
<dbReference type="CDD" id="cd16997">
    <property type="entry name" value="VHS_Tom1L1"/>
    <property type="match status" value="1"/>
</dbReference>
<evidence type="ECO:0000256" key="12">
    <source>
        <dbReference type="ARBA" id="ARBA00080341"/>
    </source>
</evidence>
<feature type="domain" description="PDZ" evidence="16">
    <location>
        <begin position="374"/>
        <end position="448"/>
    </location>
</feature>
<dbReference type="PROSITE" id="PS50909">
    <property type="entry name" value="GAT"/>
    <property type="match status" value="1"/>
</dbReference>
<dbReference type="GO" id="GO:0007165">
    <property type="term" value="P:signal transduction"/>
    <property type="evidence" value="ECO:0007669"/>
    <property type="project" value="TreeGrafter"/>
</dbReference>
<dbReference type="SUPFAM" id="SSF48464">
    <property type="entry name" value="ENTH/VHS domain"/>
    <property type="match status" value="1"/>
</dbReference>
<dbReference type="FunFam" id="1.20.58.160:FF:000001">
    <property type="entry name" value="TOM1-like protein 2 isoform X1"/>
    <property type="match status" value="1"/>
</dbReference>
<evidence type="ECO:0000256" key="1">
    <source>
        <dbReference type="ARBA" id="ARBA00004496"/>
    </source>
</evidence>
<dbReference type="Gene3D" id="2.30.42.10">
    <property type="match status" value="1"/>
</dbReference>
<dbReference type="Pfam" id="PF00790">
    <property type="entry name" value="VHS"/>
    <property type="match status" value="1"/>
</dbReference>
<dbReference type="CDD" id="cd14237">
    <property type="entry name" value="GAT_TM1L1"/>
    <property type="match status" value="1"/>
</dbReference>
<evidence type="ECO:0000313" key="19">
    <source>
        <dbReference type="EMBL" id="ELK38212.1"/>
    </source>
</evidence>
<dbReference type="InterPro" id="IPR004152">
    <property type="entry name" value="GAT_dom"/>
</dbReference>
<name>L5MIT2_MYODS</name>
<evidence type="ECO:0000259" key="15">
    <source>
        <dbReference type="PROSITE" id="PS50020"/>
    </source>
</evidence>
<dbReference type="Proteomes" id="UP000010556">
    <property type="component" value="Unassembled WGS sequence"/>
</dbReference>